<accession>A0ABP6ZLA5</accession>
<proteinExistence type="predicted"/>
<feature type="transmembrane region" description="Helical" evidence="1">
    <location>
        <begin position="39"/>
        <end position="68"/>
    </location>
</feature>
<dbReference type="RefSeq" id="WP_231482083.1">
    <property type="nucleotide sequence ID" value="NZ_BAAAZO010000004.1"/>
</dbReference>
<evidence type="ECO:0000313" key="3">
    <source>
        <dbReference type="Proteomes" id="UP001501074"/>
    </source>
</evidence>
<keyword evidence="3" id="KW-1185">Reference proteome</keyword>
<dbReference type="Proteomes" id="UP001501074">
    <property type="component" value="Unassembled WGS sequence"/>
</dbReference>
<sequence>MSVADIIRAFGWIPVAWLLTVHLLIRFGRVPRHGSAIRIAGWVAALTIMAAALATRMWPIVALGLLFMRTELLGHRHSDEREAHRVQDLLDRFRRHEDETRHPVPGARTPLDDIHALHDQEEVLPDVHIHHGGSGLAPASARHPEYTVPGVTAASAATLRARTHDKADPDFVPAAVGLREPHHDTHHDTRHRAETAHPTTMRAIGSAKRFTDLLLKVEIVVVVVVALVLFGIWAEGQRREFTRNSDSTVCKLSYSC</sequence>
<feature type="transmembrane region" description="Helical" evidence="1">
    <location>
        <begin position="213"/>
        <end position="234"/>
    </location>
</feature>
<gene>
    <name evidence="2" type="ORF">GCM10022223_30570</name>
</gene>
<feature type="transmembrane region" description="Helical" evidence="1">
    <location>
        <begin position="6"/>
        <end position="27"/>
    </location>
</feature>
<name>A0ABP6ZLA5_9ACTN</name>
<keyword evidence="1" id="KW-0472">Membrane</keyword>
<comment type="caution">
    <text evidence="2">The sequence shown here is derived from an EMBL/GenBank/DDBJ whole genome shotgun (WGS) entry which is preliminary data.</text>
</comment>
<keyword evidence="1" id="KW-1133">Transmembrane helix</keyword>
<evidence type="ECO:0000256" key="1">
    <source>
        <dbReference type="SAM" id="Phobius"/>
    </source>
</evidence>
<reference evidence="3" key="1">
    <citation type="journal article" date="2019" name="Int. J. Syst. Evol. Microbiol.">
        <title>The Global Catalogue of Microorganisms (GCM) 10K type strain sequencing project: providing services to taxonomists for standard genome sequencing and annotation.</title>
        <authorList>
            <consortium name="The Broad Institute Genomics Platform"/>
            <consortium name="The Broad Institute Genome Sequencing Center for Infectious Disease"/>
            <person name="Wu L."/>
            <person name="Ma J."/>
        </authorList>
    </citation>
    <scope>NUCLEOTIDE SEQUENCE [LARGE SCALE GENOMIC DNA]</scope>
    <source>
        <strain evidence="3">JCM 16902</strain>
    </source>
</reference>
<dbReference type="EMBL" id="BAAAZO010000004">
    <property type="protein sequence ID" value="GAA3612373.1"/>
    <property type="molecule type" value="Genomic_DNA"/>
</dbReference>
<keyword evidence="1" id="KW-0812">Transmembrane</keyword>
<organism evidence="2 3">
    <name type="scientific">Kineosporia mesophila</name>
    <dbReference type="NCBI Taxonomy" id="566012"/>
    <lineage>
        <taxon>Bacteria</taxon>
        <taxon>Bacillati</taxon>
        <taxon>Actinomycetota</taxon>
        <taxon>Actinomycetes</taxon>
        <taxon>Kineosporiales</taxon>
        <taxon>Kineosporiaceae</taxon>
        <taxon>Kineosporia</taxon>
    </lineage>
</organism>
<evidence type="ECO:0000313" key="2">
    <source>
        <dbReference type="EMBL" id="GAA3612373.1"/>
    </source>
</evidence>
<protein>
    <submittedName>
        <fullName evidence="2">Uncharacterized protein</fullName>
    </submittedName>
</protein>